<reference evidence="1 2" key="1">
    <citation type="submission" date="2024-01" db="EMBL/GenBank/DDBJ databases">
        <title>A draft genome for the cacao thread blight pathogen Marasmiellus scandens.</title>
        <authorList>
            <person name="Baruah I.K."/>
            <person name="Leung J."/>
            <person name="Bukari Y."/>
            <person name="Amoako-Attah I."/>
            <person name="Meinhardt L.W."/>
            <person name="Bailey B.A."/>
            <person name="Cohen S.P."/>
        </authorList>
    </citation>
    <scope>NUCLEOTIDE SEQUENCE [LARGE SCALE GENOMIC DNA]</scope>
    <source>
        <strain evidence="1 2">GH-19</strain>
    </source>
</reference>
<accession>A0ABR1IRR6</accession>
<evidence type="ECO:0000313" key="1">
    <source>
        <dbReference type="EMBL" id="KAK7436627.1"/>
    </source>
</evidence>
<name>A0ABR1IRR6_9AGAR</name>
<comment type="caution">
    <text evidence="1">The sequence shown here is derived from an EMBL/GenBank/DDBJ whole genome shotgun (WGS) entry which is preliminary data.</text>
</comment>
<sequence>MALLGCQYNPDSHLNDYVFMRPCTFDEHYDSEWHHFHPEMGILCYGASSPDCPIDSPAMGNVPVPYVLSVEITVNMVTKITYHHWTNGLPSWESIYRPIIPLSDMLKWHLSTHSTDVVIEEISNKLDSLEVKSAPDYVDLWGLPTWQDMQRDKMDSFNYNFKNWVNRGSASYYNSSAHPVDESLLPLPEKVQKQLDTGKELDHLCASMTPVTSQLVAAPSSEPVQAPQPFW</sequence>
<organism evidence="1 2">
    <name type="scientific">Marasmiellus scandens</name>
    <dbReference type="NCBI Taxonomy" id="2682957"/>
    <lineage>
        <taxon>Eukaryota</taxon>
        <taxon>Fungi</taxon>
        <taxon>Dikarya</taxon>
        <taxon>Basidiomycota</taxon>
        <taxon>Agaricomycotina</taxon>
        <taxon>Agaricomycetes</taxon>
        <taxon>Agaricomycetidae</taxon>
        <taxon>Agaricales</taxon>
        <taxon>Marasmiineae</taxon>
        <taxon>Omphalotaceae</taxon>
        <taxon>Marasmiellus</taxon>
    </lineage>
</organism>
<proteinExistence type="predicted"/>
<gene>
    <name evidence="1" type="ORF">VKT23_019034</name>
</gene>
<keyword evidence="2" id="KW-1185">Reference proteome</keyword>
<dbReference type="EMBL" id="JBANRG010000092">
    <property type="protein sequence ID" value="KAK7436627.1"/>
    <property type="molecule type" value="Genomic_DNA"/>
</dbReference>
<evidence type="ECO:0000313" key="2">
    <source>
        <dbReference type="Proteomes" id="UP001498398"/>
    </source>
</evidence>
<protein>
    <submittedName>
        <fullName evidence="1">Uncharacterized protein</fullName>
    </submittedName>
</protein>
<feature type="non-terminal residue" evidence="1">
    <location>
        <position position="231"/>
    </location>
</feature>
<dbReference type="Proteomes" id="UP001498398">
    <property type="component" value="Unassembled WGS sequence"/>
</dbReference>